<organism evidence="8 9">
    <name type="scientific">Branchiostoma floridae</name>
    <name type="common">Florida lancelet</name>
    <name type="synonym">Amphioxus</name>
    <dbReference type="NCBI Taxonomy" id="7739"/>
    <lineage>
        <taxon>Eukaryota</taxon>
        <taxon>Metazoa</taxon>
        <taxon>Chordata</taxon>
        <taxon>Cephalochordata</taxon>
        <taxon>Leptocardii</taxon>
        <taxon>Amphioxiformes</taxon>
        <taxon>Branchiostomatidae</taxon>
        <taxon>Branchiostoma</taxon>
    </lineage>
</organism>
<dbReference type="PROSITE" id="PS50864">
    <property type="entry name" value="SAND"/>
    <property type="match status" value="1"/>
</dbReference>
<keyword evidence="5" id="KW-0175">Coiled coil</keyword>
<dbReference type="SMART" id="SM00258">
    <property type="entry name" value="SAND"/>
    <property type="match status" value="1"/>
</dbReference>
<keyword evidence="2" id="KW-0805">Transcription regulation</keyword>
<feature type="region of interest" description="Disordered" evidence="6">
    <location>
        <begin position="1"/>
        <end position="51"/>
    </location>
</feature>
<protein>
    <submittedName>
        <fullName evidence="9">Deformed epidermal autoregulatory factor 1 homolog isoform X2</fullName>
    </submittedName>
</protein>
<evidence type="ECO:0000256" key="2">
    <source>
        <dbReference type="ARBA" id="ARBA00023015"/>
    </source>
</evidence>
<proteinExistence type="predicted"/>
<feature type="domain" description="SAND" evidence="7">
    <location>
        <begin position="138"/>
        <end position="218"/>
    </location>
</feature>
<dbReference type="Pfam" id="PF01342">
    <property type="entry name" value="SAND"/>
    <property type="match status" value="1"/>
</dbReference>
<dbReference type="InterPro" id="IPR024119">
    <property type="entry name" value="TF_DEAF-1"/>
</dbReference>
<evidence type="ECO:0000259" key="7">
    <source>
        <dbReference type="PROSITE" id="PS50864"/>
    </source>
</evidence>
<dbReference type="GeneID" id="118406599"/>
<dbReference type="CDD" id="cd06503">
    <property type="entry name" value="ATP-synt_Fo_b"/>
    <property type="match status" value="1"/>
</dbReference>
<keyword evidence="4" id="KW-0539">Nucleus</keyword>
<name>A0A9J7KA31_BRAFL</name>
<dbReference type="InterPro" id="IPR000770">
    <property type="entry name" value="SAND_dom"/>
</dbReference>
<evidence type="ECO:0000313" key="9">
    <source>
        <dbReference type="RefSeq" id="XP_035662646.1"/>
    </source>
</evidence>
<keyword evidence="1" id="KW-0597">Phosphoprotein</keyword>
<dbReference type="InterPro" id="IPR010919">
    <property type="entry name" value="SAND-like_dom_sf"/>
</dbReference>
<dbReference type="SUPFAM" id="SSF63763">
    <property type="entry name" value="SAND domain-like"/>
    <property type="match status" value="1"/>
</dbReference>
<reference evidence="8" key="1">
    <citation type="journal article" date="2020" name="Nat. Ecol. Evol.">
        <title>Deeply conserved synteny resolves early events in vertebrate evolution.</title>
        <authorList>
            <person name="Simakov O."/>
            <person name="Marletaz F."/>
            <person name="Yue J.X."/>
            <person name="O'Connell B."/>
            <person name="Jenkins J."/>
            <person name="Brandt A."/>
            <person name="Calef R."/>
            <person name="Tung C.H."/>
            <person name="Huang T.K."/>
            <person name="Schmutz J."/>
            <person name="Satoh N."/>
            <person name="Yu J.K."/>
            <person name="Putnam N.H."/>
            <person name="Green R.E."/>
            <person name="Rokhsar D.S."/>
        </authorList>
    </citation>
    <scope>NUCLEOTIDE SEQUENCE [LARGE SCALE GENOMIC DNA]</scope>
    <source>
        <strain evidence="8">S238N-H82</strain>
    </source>
</reference>
<dbReference type="RefSeq" id="XP_035662646.1">
    <property type="nucleotide sequence ID" value="XM_035806753.1"/>
</dbReference>
<feature type="compositionally biased region" description="Low complexity" evidence="6">
    <location>
        <begin position="286"/>
        <end position="309"/>
    </location>
</feature>
<gene>
    <name evidence="9" type="primary">LOC118406599</name>
</gene>
<dbReference type="AlphaFoldDB" id="A0A9J7KA31"/>
<evidence type="ECO:0000256" key="5">
    <source>
        <dbReference type="SAM" id="Coils"/>
    </source>
</evidence>
<dbReference type="FunFam" id="3.10.390.10:FF:000004">
    <property type="entry name" value="Deformed epidermal autoregulatory factor 1"/>
    <property type="match status" value="1"/>
</dbReference>
<dbReference type="Gene3D" id="3.10.390.10">
    <property type="entry name" value="SAND domain-like"/>
    <property type="match status" value="1"/>
</dbReference>
<evidence type="ECO:0000256" key="3">
    <source>
        <dbReference type="ARBA" id="ARBA00023163"/>
    </source>
</evidence>
<dbReference type="PANTHER" id="PTHR10237:SF1">
    <property type="entry name" value="DEFORMED EPIDERMAL AUTOREGULATORY FACTOR 1 HOMOLOG"/>
    <property type="match status" value="1"/>
</dbReference>
<dbReference type="PANTHER" id="PTHR10237">
    <property type="entry name" value="DEFORMED EPIDERMAL AUTOREGULATORY FACTOR 1 HOMOLOG SUPPRESSIN"/>
    <property type="match status" value="1"/>
</dbReference>
<dbReference type="GO" id="GO:0005634">
    <property type="term" value="C:nucleus"/>
    <property type="evidence" value="ECO:0000318"/>
    <property type="project" value="GO_Central"/>
</dbReference>
<evidence type="ECO:0000256" key="4">
    <source>
        <dbReference type="ARBA" id="ARBA00023242"/>
    </source>
</evidence>
<feature type="region of interest" description="Disordered" evidence="6">
    <location>
        <begin position="488"/>
        <end position="511"/>
    </location>
</feature>
<sequence length="511" mass="54671">MEEKQEGSGSGSEAAEVSVLAEQGPIGLPEAEELPSGDESAFSEPGDPHPVAVSTVIPTTCTPVTVTSVSEQAISQVFHGTTPTLLTTEALHDGQKTTFIVVQDSSLDSGLKTPATPLTPATPATPSDGRPSSFFRYTWDDTINLPVLPVRCRNTSGELYKSKLGSGGRGKCIKVGDVWYTPSEFEALSGRASSKDWKRSIRYGGRTLHTLIEEGVLTPHATSCTCAACCDDESVVSDSGPVRLFVPYKRRKRDSTSEPLTPTKKMPRGSLSKPPPLQPSNLAKDGTVTITTTPTGTVITQRGSVSLDVGGSGDTVNTPTFESPVKWGTANFETSPSSGENHTLVITPIPPPTPKSATPAMTSVDVMEQKQWWHLEEMVGSIIQQAQQLKNMIEQAKQQCQAAKESPLAQARIQAETEKKEVLSQARVEAQIQLERALMESRAEKDSAVAQAIAQARADKLEAVAEAKQGQLIKEFGSLPNDTITVRVVDENSINESEETSGEQGTEGDKD</sequence>
<accession>A0A9J7KA31</accession>
<evidence type="ECO:0000256" key="1">
    <source>
        <dbReference type="ARBA" id="ARBA00022553"/>
    </source>
</evidence>
<dbReference type="GO" id="GO:0006357">
    <property type="term" value="P:regulation of transcription by RNA polymerase II"/>
    <property type="evidence" value="ECO:0000318"/>
    <property type="project" value="GO_Central"/>
</dbReference>
<evidence type="ECO:0000256" key="6">
    <source>
        <dbReference type="SAM" id="MobiDB-lite"/>
    </source>
</evidence>
<feature type="coiled-coil region" evidence="5">
    <location>
        <begin position="379"/>
        <end position="406"/>
    </location>
</feature>
<evidence type="ECO:0000313" key="8">
    <source>
        <dbReference type="Proteomes" id="UP000001554"/>
    </source>
</evidence>
<keyword evidence="3" id="KW-0804">Transcription</keyword>
<dbReference type="OMA" id="CHRISYC"/>
<feature type="region of interest" description="Disordered" evidence="6">
    <location>
        <begin position="247"/>
        <end position="324"/>
    </location>
</feature>
<feature type="compositionally biased region" description="Low complexity" evidence="6">
    <location>
        <begin position="113"/>
        <end position="126"/>
    </location>
</feature>
<dbReference type="GO" id="GO:0000981">
    <property type="term" value="F:DNA-binding transcription factor activity, RNA polymerase II-specific"/>
    <property type="evidence" value="ECO:0000318"/>
    <property type="project" value="GO_Central"/>
</dbReference>
<keyword evidence="8" id="KW-1185">Reference proteome</keyword>
<dbReference type="Proteomes" id="UP000001554">
    <property type="component" value="Chromosome 19"/>
</dbReference>
<feature type="region of interest" description="Disordered" evidence="6">
    <location>
        <begin position="109"/>
        <end position="131"/>
    </location>
</feature>
<dbReference type="GO" id="GO:0003677">
    <property type="term" value="F:DNA binding"/>
    <property type="evidence" value="ECO:0007669"/>
    <property type="project" value="InterPro"/>
</dbReference>
<reference evidence="9" key="2">
    <citation type="submission" date="2025-08" db="UniProtKB">
        <authorList>
            <consortium name="RefSeq"/>
        </authorList>
    </citation>
    <scope>IDENTIFICATION</scope>
    <source>
        <strain evidence="9">S238N-H82</strain>
        <tissue evidence="9">Testes</tissue>
    </source>
</reference>